<evidence type="ECO:0000313" key="2">
    <source>
        <dbReference type="Proteomes" id="UP000233551"/>
    </source>
</evidence>
<dbReference type="AlphaFoldDB" id="A0A2I0ID07"/>
<reference evidence="1 2" key="1">
    <citation type="submission" date="2017-11" db="EMBL/GenBank/DDBJ databases">
        <title>De-novo sequencing of pomegranate (Punica granatum L.) genome.</title>
        <authorList>
            <person name="Akparov Z."/>
            <person name="Amiraslanov A."/>
            <person name="Hajiyeva S."/>
            <person name="Abbasov M."/>
            <person name="Kaur K."/>
            <person name="Hamwieh A."/>
            <person name="Solovyev V."/>
            <person name="Salamov A."/>
            <person name="Braich B."/>
            <person name="Kosarev P."/>
            <person name="Mahmoud A."/>
            <person name="Hajiyev E."/>
            <person name="Babayeva S."/>
            <person name="Izzatullayeva V."/>
            <person name="Mammadov A."/>
            <person name="Mammadov A."/>
            <person name="Sharifova S."/>
            <person name="Ojaghi J."/>
            <person name="Eynullazada K."/>
            <person name="Bayramov B."/>
            <person name="Abdulazimova A."/>
            <person name="Shahmuradov I."/>
        </authorList>
    </citation>
    <scope>NUCLEOTIDE SEQUENCE [LARGE SCALE GENOMIC DNA]</scope>
    <source>
        <strain evidence="2">cv. AG2017</strain>
        <tissue evidence="1">Leaf</tissue>
    </source>
</reference>
<evidence type="ECO:0000313" key="1">
    <source>
        <dbReference type="EMBL" id="PKI41872.1"/>
    </source>
</evidence>
<accession>A0A2I0ID07</accession>
<organism evidence="1 2">
    <name type="scientific">Punica granatum</name>
    <name type="common">Pomegranate</name>
    <dbReference type="NCBI Taxonomy" id="22663"/>
    <lineage>
        <taxon>Eukaryota</taxon>
        <taxon>Viridiplantae</taxon>
        <taxon>Streptophyta</taxon>
        <taxon>Embryophyta</taxon>
        <taxon>Tracheophyta</taxon>
        <taxon>Spermatophyta</taxon>
        <taxon>Magnoliopsida</taxon>
        <taxon>eudicotyledons</taxon>
        <taxon>Gunneridae</taxon>
        <taxon>Pentapetalae</taxon>
        <taxon>rosids</taxon>
        <taxon>malvids</taxon>
        <taxon>Myrtales</taxon>
        <taxon>Lythraceae</taxon>
        <taxon>Punica</taxon>
    </lineage>
</organism>
<proteinExistence type="predicted"/>
<dbReference type="Proteomes" id="UP000233551">
    <property type="component" value="Unassembled WGS sequence"/>
</dbReference>
<dbReference type="EMBL" id="PGOL01003267">
    <property type="protein sequence ID" value="PKI41872.1"/>
    <property type="molecule type" value="Genomic_DNA"/>
</dbReference>
<name>A0A2I0ID07_PUNGR</name>
<keyword evidence="2" id="KW-1185">Reference proteome</keyword>
<comment type="caution">
    <text evidence="1">The sequence shown here is derived from an EMBL/GenBank/DDBJ whole genome shotgun (WGS) entry which is preliminary data.</text>
</comment>
<sequence length="240" mass="28092">MADEAIHNHPNAEEQEVEMIQAREQRIERMEQPLEQRLERRLDQRFKELRVMLGALGLRAGQNAKDGSRAYRVVPREEPVVRHVSTNRTLQAKVNLSDKANIHLAMEEKISNSNHGNKKEDERPTPIDCKEKKIKEVSKIVESHKKEDDIEVKNELTMVSHELPLLIMNNLYFEEKFPKVSSVLTFPHMEFEVVVNEDPSIRAIQLHGDYNTRSTSKARGRAFHKWGRMTRRIFSPYLYQ</sequence>
<protein>
    <submittedName>
        <fullName evidence="1">Uncharacterized protein</fullName>
    </submittedName>
</protein>
<gene>
    <name evidence="1" type="ORF">CRG98_037742</name>
</gene>